<dbReference type="Proteomes" id="UP000009309">
    <property type="component" value="Unassembled WGS sequence"/>
</dbReference>
<evidence type="ECO:0000256" key="1">
    <source>
        <dbReference type="ARBA" id="ARBA00001561"/>
    </source>
</evidence>
<evidence type="ECO:0000313" key="7">
    <source>
        <dbReference type="Proteomes" id="UP000009309"/>
    </source>
</evidence>
<dbReference type="STRING" id="1185876.BN8_01926"/>
<dbReference type="AlphaFoldDB" id="I2GG62"/>
<feature type="domain" description="MurNAc-LAA" evidence="5">
    <location>
        <begin position="144"/>
        <end position="262"/>
    </location>
</feature>
<organism evidence="6 7">
    <name type="scientific">Fibrisoma limi BUZ 3</name>
    <dbReference type="NCBI Taxonomy" id="1185876"/>
    <lineage>
        <taxon>Bacteria</taxon>
        <taxon>Pseudomonadati</taxon>
        <taxon>Bacteroidota</taxon>
        <taxon>Cytophagia</taxon>
        <taxon>Cytophagales</taxon>
        <taxon>Spirosomataceae</taxon>
        <taxon>Fibrisoma</taxon>
    </lineage>
</organism>
<evidence type="ECO:0000256" key="4">
    <source>
        <dbReference type="SAM" id="MobiDB-lite"/>
    </source>
</evidence>
<gene>
    <name evidence="6" type="ORF">BN8_01926</name>
</gene>
<dbReference type="CDD" id="cd02696">
    <property type="entry name" value="MurNAc-LAA"/>
    <property type="match status" value="1"/>
</dbReference>
<dbReference type="eggNOG" id="COG0860">
    <property type="taxonomic scope" value="Bacteria"/>
</dbReference>
<feature type="compositionally biased region" description="Basic residues" evidence="4">
    <location>
        <begin position="15"/>
        <end position="24"/>
    </location>
</feature>
<dbReference type="GO" id="GO:0009253">
    <property type="term" value="P:peptidoglycan catabolic process"/>
    <property type="evidence" value="ECO:0007669"/>
    <property type="project" value="InterPro"/>
</dbReference>
<reference evidence="6 7" key="1">
    <citation type="journal article" date="2012" name="J. Bacteriol.">
        <title>Genome Sequence of the Filamentous Bacterium Fibrisoma limi BUZ 3T.</title>
        <authorList>
            <person name="Filippini M."/>
            <person name="Qi W."/>
            <person name="Jaenicke S."/>
            <person name="Goesmann A."/>
            <person name="Smits T.H."/>
            <person name="Bagheri H.C."/>
        </authorList>
    </citation>
    <scope>NUCLEOTIDE SEQUENCE [LARGE SCALE GENOMIC DNA]</scope>
    <source>
        <strain evidence="7">BUZ 3T</strain>
    </source>
</reference>
<dbReference type="Gene3D" id="3.40.630.40">
    <property type="entry name" value="Zn-dependent exopeptidases"/>
    <property type="match status" value="1"/>
</dbReference>
<feature type="region of interest" description="Disordered" evidence="4">
    <location>
        <begin position="1"/>
        <end position="40"/>
    </location>
</feature>
<name>I2GG62_9BACT</name>
<dbReference type="EMBL" id="CAIT01000006">
    <property type="protein sequence ID" value="CCH52887.1"/>
    <property type="molecule type" value="Genomic_DNA"/>
</dbReference>
<comment type="catalytic activity">
    <reaction evidence="1">
        <text>Hydrolyzes the link between N-acetylmuramoyl residues and L-amino acid residues in certain cell-wall glycopeptides.</text>
        <dbReference type="EC" id="3.5.1.28"/>
    </reaction>
</comment>
<evidence type="ECO:0000259" key="5">
    <source>
        <dbReference type="SMART" id="SM00646"/>
    </source>
</evidence>
<protein>
    <recommendedName>
        <fullName evidence="2">N-acetylmuramoyl-L-alanine amidase</fullName>
        <ecNumber evidence="2">3.5.1.28</ecNumber>
    </recommendedName>
</protein>
<proteinExistence type="predicted"/>
<dbReference type="PANTHER" id="PTHR30404:SF0">
    <property type="entry name" value="N-ACETYLMURAMOYL-L-ALANINE AMIDASE AMIC"/>
    <property type="match status" value="1"/>
</dbReference>
<evidence type="ECO:0000313" key="6">
    <source>
        <dbReference type="EMBL" id="CCH52887.1"/>
    </source>
</evidence>
<dbReference type="InterPro" id="IPR050695">
    <property type="entry name" value="N-acetylmuramoyl_amidase_3"/>
</dbReference>
<keyword evidence="3 6" id="KW-0378">Hydrolase</keyword>
<comment type="caution">
    <text evidence="6">The sequence shown here is derived from an EMBL/GenBank/DDBJ whole genome shotgun (WGS) entry which is preliminary data.</text>
</comment>
<dbReference type="Pfam" id="PF01520">
    <property type="entry name" value="Amidase_3"/>
    <property type="match status" value="1"/>
</dbReference>
<evidence type="ECO:0000256" key="3">
    <source>
        <dbReference type="ARBA" id="ARBA00022801"/>
    </source>
</evidence>
<sequence>MPGLGTDRSGERQVRKQPKPKKRSGAASRRNVPAKKTAKTGRRPLSGAVFYLASGHGGPDPGAIGRYGRFLLPEDEYAYDVTIRLSELLKQQGATVYMMVRDPNDGIRNEAVLKLDKDERAYPNQPIPLNQTARLRQTTTAVNRLYARHKGAYQRLITIHVDSRSRGENIDVFFYHHSSSAVGRRLATHIHRRFQTNYRRYQPNRPYSGTVSTRNTLYVVKNSHPPTVFIELGNIQNRQDQRRFVIASNRQALANWMAQGILDDFRSR</sequence>
<accession>I2GG62</accession>
<dbReference type="SMART" id="SM00646">
    <property type="entry name" value="Ami_3"/>
    <property type="match status" value="1"/>
</dbReference>
<keyword evidence="7" id="KW-1185">Reference proteome</keyword>
<dbReference type="InterPro" id="IPR002508">
    <property type="entry name" value="MurNAc-LAA_cat"/>
</dbReference>
<dbReference type="PANTHER" id="PTHR30404">
    <property type="entry name" value="N-ACETYLMURAMOYL-L-ALANINE AMIDASE"/>
    <property type="match status" value="1"/>
</dbReference>
<dbReference type="EC" id="3.5.1.28" evidence="2"/>
<evidence type="ECO:0000256" key="2">
    <source>
        <dbReference type="ARBA" id="ARBA00011901"/>
    </source>
</evidence>
<dbReference type="GO" id="GO:0008745">
    <property type="term" value="F:N-acetylmuramoyl-L-alanine amidase activity"/>
    <property type="evidence" value="ECO:0007669"/>
    <property type="project" value="UniProtKB-EC"/>
</dbReference>
<dbReference type="GO" id="GO:0030288">
    <property type="term" value="C:outer membrane-bounded periplasmic space"/>
    <property type="evidence" value="ECO:0007669"/>
    <property type="project" value="TreeGrafter"/>
</dbReference>
<dbReference type="SUPFAM" id="SSF53187">
    <property type="entry name" value="Zn-dependent exopeptidases"/>
    <property type="match status" value="1"/>
</dbReference>